<proteinExistence type="inferred from homology"/>
<dbReference type="GeneID" id="81365680"/>
<name>A0A9X0BD38_9EURO</name>
<dbReference type="RefSeq" id="XP_056492495.1">
    <property type="nucleotide sequence ID" value="XM_056626700.1"/>
</dbReference>
<dbReference type="OrthoDB" id="10253115at2759"/>
<dbReference type="InterPro" id="IPR045851">
    <property type="entry name" value="AMP-bd_C_sf"/>
</dbReference>
<evidence type="ECO:0000313" key="4">
    <source>
        <dbReference type="Proteomes" id="UP001147747"/>
    </source>
</evidence>
<reference evidence="3" key="2">
    <citation type="journal article" date="2023" name="IMA Fungus">
        <title>Comparative genomic study of the Penicillium genus elucidates a diverse pangenome and 15 lateral gene transfer events.</title>
        <authorList>
            <person name="Petersen C."/>
            <person name="Sorensen T."/>
            <person name="Nielsen M.R."/>
            <person name="Sondergaard T.E."/>
            <person name="Sorensen J.L."/>
            <person name="Fitzpatrick D.A."/>
            <person name="Frisvad J.C."/>
            <person name="Nielsen K.L."/>
        </authorList>
    </citation>
    <scope>NUCLEOTIDE SEQUENCE</scope>
    <source>
        <strain evidence="3">IBT 29677</strain>
    </source>
</reference>
<accession>A0A9X0BD38</accession>
<keyword evidence="2" id="KW-0436">Ligase</keyword>
<dbReference type="Gene3D" id="3.30.300.30">
    <property type="match status" value="2"/>
</dbReference>
<keyword evidence="4" id="KW-1185">Reference proteome</keyword>
<dbReference type="AlphaFoldDB" id="A0A9X0BD38"/>
<evidence type="ECO:0000313" key="3">
    <source>
        <dbReference type="EMBL" id="KAJ5408180.1"/>
    </source>
</evidence>
<reference evidence="3" key="1">
    <citation type="submission" date="2022-12" db="EMBL/GenBank/DDBJ databases">
        <authorList>
            <person name="Petersen C."/>
        </authorList>
    </citation>
    <scope>NUCLEOTIDE SEQUENCE</scope>
    <source>
        <strain evidence="3">IBT 29677</strain>
    </source>
</reference>
<dbReference type="PANTHER" id="PTHR43201:SF5">
    <property type="entry name" value="MEDIUM-CHAIN ACYL-COA LIGASE ACSF2, MITOCHONDRIAL"/>
    <property type="match status" value="1"/>
</dbReference>
<protein>
    <recommendedName>
        <fullName evidence="5">AMP-binding enzyme C-terminal domain-containing protein</fullName>
    </recommendedName>
</protein>
<comment type="similarity">
    <text evidence="1">Belongs to the ATP-dependent AMP-binding enzyme family.</text>
</comment>
<evidence type="ECO:0000256" key="1">
    <source>
        <dbReference type="ARBA" id="ARBA00006432"/>
    </source>
</evidence>
<comment type="caution">
    <text evidence="3">The sequence shown here is derived from an EMBL/GenBank/DDBJ whole genome shotgun (WGS) entry which is preliminary data.</text>
</comment>
<dbReference type="Proteomes" id="UP001147747">
    <property type="component" value="Unassembled WGS sequence"/>
</dbReference>
<evidence type="ECO:0000256" key="2">
    <source>
        <dbReference type="ARBA" id="ARBA00022598"/>
    </source>
</evidence>
<organism evidence="3 4">
    <name type="scientific">Penicillium cosmopolitanum</name>
    <dbReference type="NCBI Taxonomy" id="1131564"/>
    <lineage>
        <taxon>Eukaryota</taxon>
        <taxon>Fungi</taxon>
        <taxon>Dikarya</taxon>
        <taxon>Ascomycota</taxon>
        <taxon>Pezizomycotina</taxon>
        <taxon>Eurotiomycetes</taxon>
        <taxon>Eurotiomycetidae</taxon>
        <taxon>Eurotiales</taxon>
        <taxon>Aspergillaceae</taxon>
        <taxon>Penicillium</taxon>
    </lineage>
</organism>
<dbReference type="GO" id="GO:0031956">
    <property type="term" value="F:medium-chain fatty acid-CoA ligase activity"/>
    <property type="evidence" value="ECO:0007669"/>
    <property type="project" value="TreeGrafter"/>
</dbReference>
<evidence type="ECO:0008006" key="5">
    <source>
        <dbReference type="Google" id="ProtNLM"/>
    </source>
</evidence>
<dbReference type="GO" id="GO:0006631">
    <property type="term" value="P:fatty acid metabolic process"/>
    <property type="evidence" value="ECO:0007669"/>
    <property type="project" value="TreeGrafter"/>
</dbReference>
<gene>
    <name evidence="3" type="ORF">N7509_002063</name>
</gene>
<dbReference type="EMBL" id="JAPZBU010000004">
    <property type="protein sequence ID" value="KAJ5408180.1"/>
    <property type="molecule type" value="Genomic_DNA"/>
</dbReference>
<sequence>MGRLKDMIKKGGENIAPRDVEQVLELHPDILTAAVVGIPDIGSKDICIWLRTRLAAFKIPEHVFWIGDGTGVPDHLPVNSSGKILKQELSRIADHLKNATEP</sequence>
<dbReference type="SUPFAM" id="SSF56801">
    <property type="entry name" value="Acetyl-CoA synthetase-like"/>
    <property type="match status" value="1"/>
</dbReference>
<dbReference type="PANTHER" id="PTHR43201">
    <property type="entry name" value="ACYL-COA SYNTHETASE"/>
    <property type="match status" value="1"/>
</dbReference>